<accession>A0A7X0IVG8</accession>
<gene>
    <name evidence="1" type="ORF">GGD46_005100</name>
</gene>
<sequence>MTIVVTDLAAEKERLSAEGILPETEARGSFGAVASFFDEENNRIVLAEPPKS</sequence>
<dbReference type="InterPro" id="IPR029068">
    <property type="entry name" value="Glyas_Bleomycin-R_OHBP_Dase"/>
</dbReference>
<organism evidence="1 2">
    <name type="scientific">Rhizobium lusitanum</name>
    <dbReference type="NCBI Taxonomy" id="293958"/>
    <lineage>
        <taxon>Bacteria</taxon>
        <taxon>Pseudomonadati</taxon>
        <taxon>Pseudomonadota</taxon>
        <taxon>Alphaproteobacteria</taxon>
        <taxon>Hyphomicrobiales</taxon>
        <taxon>Rhizobiaceae</taxon>
        <taxon>Rhizobium/Agrobacterium group</taxon>
        <taxon>Rhizobium</taxon>
    </lineage>
</organism>
<protein>
    <recommendedName>
        <fullName evidence="3">VOC domain-containing protein</fullName>
    </recommendedName>
</protein>
<name>A0A7X0IVG8_9HYPH</name>
<dbReference type="RefSeq" id="WP_184708977.1">
    <property type="nucleotide sequence ID" value="NZ_JACHBG010000016.1"/>
</dbReference>
<dbReference type="EMBL" id="JACHBG010000016">
    <property type="protein sequence ID" value="MBB6487790.1"/>
    <property type="molecule type" value="Genomic_DNA"/>
</dbReference>
<evidence type="ECO:0008006" key="3">
    <source>
        <dbReference type="Google" id="ProtNLM"/>
    </source>
</evidence>
<dbReference type="Proteomes" id="UP000565576">
    <property type="component" value="Unassembled WGS sequence"/>
</dbReference>
<proteinExistence type="predicted"/>
<comment type="caution">
    <text evidence="1">The sequence shown here is derived from an EMBL/GenBank/DDBJ whole genome shotgun (WGS) entry which is preliminary data.</text>
</comment>
<reference evidence="1 2" key="1">
    <citation type="submission" date="2020-08" db="EMBL/GenBank/DDBJ databases">
        <title>Genomic Encyclopedia of Type Strains, Phase IV (KMG-V): Genome sequencing to study the core and pangenomes of soil and plant-associated prokaryotes.</title>
        <authorList>
            <person name="Whitman W."/>
        </authorList>
    </citation>
    <scope>NUCLEOTIDE SEQUENCE [LARGE SCALE GENOMIC DNA]</scope>
    <source>
        <strain evidence="1 2">SEMIA 4060</strain>
    </source>
</reference>
<evidence type="ECO:0000313" key="1">
    <source>
        <dbReference type="EMBL" id="MBB6487790.1"/>
    </source>
</evidence>
<evidence type="ECO:0000313" key="2">
    <source>
        <dbReference type="Proteomes" id="UP000565576"/>
    </source>
</evidence>
<dbReference type="AlphaFoldDB" id="A0A7X0IVG8"/>
<dbReference type="SUPFAM" id="SSF54593">
    <property type="entry name" value="Glyoxalase/Bleomycin resistance protein/Dihydroxybiphenyl dioxygenase"/>
    <property type="match status" value="1"/>
</dbReference>